<reference evidence="1 2" key="1">
    <citation type="journal article" date="2008" name="Nature">
        <title>The genome of Laccaria bicolor provides insights into mycorrhizal symbiosis.</title>
        <authorList>
            <person name="Martin F."/>
            <person name="Aerts A."/>
            <person name="Ahren D."/>
            <person name="Brun A."/>
            <person name="Danchin E.G.J."/>
            <person name="Duchaussoy F."/>
            <person name="Gibon J."/>
            <person name="Kohler A."/>
            <person name="Lindquist E."/>
            <person name="Pereda V."/>
            <person name="Salamov A."/>
            <person name="Shapiro H.J."/>
            <person name="Wuyts J."/>
            <person name="Blaudez D."/>
            <person name="Buee M."/>
            <person name="Brokstein P."/>
            <person name="Canbaeck B."/>
            <person name="Cohen D."/>
            <person name="Courty P.E."/>
            <person name="Coutinho P.M."/>
            <person name="Delaruelle C."/>
            <person name="Detter J.C."/>
            <person name="Deveau A."/>
            <person name="DiFazio S."/>
            <person name="Duplessis S."/>
            <person name="Fraissinet-Tachet L."/>
            <person name="Lucic E."/>
            <person name="Frey-Klett P."/>
            <person name="Fourrey C."/>
            <person name="Feussner I."/>
            <person name="Gay G."/>
            <person name="Grimwood J."/>
            <person name="Hoegger P.J."/>
            <person name="Jain P."/>
            <person name="Kilaru S."/>
            <person name="Labbe J."/>
            <person name="Lin Y.C."/>
            <person name="Legue V."/>
            <person name="Le Tacon F."/>
            <person name="Marmeisse R."/>
            <person name="Melayah D."/>
            <person name="Montanini B."/>
            <person name="Muratet M."/>
            <person name="Nehls U."/>
            <person name="Niculita-Hirzel H."/>
            <person name="Oudot-Le Secq M.P."/>
            <person name="Peter M."/>
            <person name="Quesneville H."/>
            <person name="Rajashekar B."/>
            <person name="Reich M."/>
            <person name="Rouhier N."/>
            <person name="Schmutz J."/>
            <person name="Yin T."/>
            <person name="Chalot M."/>
            <person name="Henrissat B."/>
            <person name="Kuees U."/>
            <person name="Lucas S."/>
            <person name="Van de Peer Y."/>
            <person name="Podila G.K."/>
            <person name="Polle A."/>
            <person name="Pukkila P.J."/>
            <person name="Richardson P.M."/>
            <person name="Rouze P."/>
            <person name="Sanders I.R."/>
            <person name="Stajich J.E."/>
            <person name="Tunlid A."/>
            <person name="Tuskan G."/>
            <person name="Grigoriev I.V."/>
        </authorList>
    </citation>
    <scope>NUCLEOTIDE SEQUENCE [LARGE SCALE GENOMIC DNA]</scope>
    <source>
        <strain evidence="2">S238N-H82 / ATCC MYA-4686</strain>
    </source>
</reference>
<sequence>MTCKIVCAKNSLILTLPRAMKGLTIMNQMNSLSWMRCAVKPSISSRRLLLYEDSKSLVYSTIESSLSEYYARRFRTIEYCLIPLHFPIHDSKTVVETKELLITKGTSLYVGLGVANRSAAIWGPDASELWLGKAGLDGTANSVKMPGIFSNA</sequence>
<dbReference type="GeneID" id="6077644"/>
<dbReference type="AlphaFoldDB" id="B0DE65"/>
<dbReference type="RefSeq" id="XP_001882017.1">
    <property type="nucleotide sequence ID" value="XM_001881982.1"/>
</dbReference>
<dbReference type="EMBL" id="DS547105">
    <property type="protein sequence ID" value="EDR07086.1"/>
    <property type="molecule type" value="Genomic_DNA"/>
</dbReference>
<keyword evidence="2" id="KW-1185">Reference proteome</keyword>
<protein>
    <submittedName>
        <fullName evidence="1">Predicted protein</fullName>
    </submittedName>
</protein>
<dbReference type="KEGG" id="lbc:LACBIDRAFT_298857"/>
<name>B0DE65_LACBS</name>
<accession>B0DE65</accession>
<proteinExistence type="predicted"/>
<dbReference type="OrthoDB" id="1470350at2759"/>
<gene>
    <name evidence="1" type="ORF">LACBIDRAFT_298857</name>
</gene>
<evidence type="ECO:0000313" key="1">
    <source>
        <dbReference type="EMBL" id="EDR07086.1"/>
    </source>
</evidence>
<dbReference type="Proteomes" id="UP000001194">
    <property type="component" value="Unassembled WGS sequence"/>
</dbReference>
<dbReference type="InParanoid" id="B0DE65"/>
<dbReference type="HOGENOM" id="CLU_1722678_0_0_1"/>
<evidence type="ECO:0000313" key="2">
    <source>
        <dbReference type="Proteomes" id="UP000001194"/>
    </source>
</evidence>
<organism evidence="2">
    <name type="scientific">Laccaria bicolor (strain S238N-H82 / ATCC MYA-4686)</name>
    <name type="common">Bicoloured deceiver</name>
    <name type="synonym">Laccaria laccata var. bicolor</name>
    <dbReference type="NCBI Taxonomy" id="486041"/>
    <lineage>
        <taxon>Eukaryota</taxon>
        <taxon>Fungi</taxon>
        <taxon>Dikarya</taxon>
        <taxon>Basidiomycota</taxon>
        <taxon>Agaricomycotina</taxon>
        <taxon>Agaricomycetes</taxon>
        <taxon>Agaricomycetidae</taxon>
        <taxon>Agaricales</taxon>
        <taxon>Agaricineae</taxon>
        <taxon>Hydnangiaceae</taxon>
        <taxon>Laccaria</taxon>
    </lineage>
</organism>